<dbReference type="Proteomes" id="UP000031197">
    <property type="component" value="Unassembled WGS sequence"/>
</dbReference>
<name>A0A0B3Y5J0_9ALTE</name>
<keyword evidence="1" id="KW-0732">Signal</keyword>
<dbReference type="EMBL" id="JWLW01000023">
    <property type="protein sequence ID" value="KHT50788.1"/>
    <property type="molecule type" value="Genomic_DNA"/>
</dbReference>
<organism evidence="2 3">
    <name type="scientific">Alteromonas marina</name>
    <dbReference type="NCBI Taxonomy" id="203795"/>
    <lineage>
        <taxon>Bacteria</taxon>
        <taxon>Pseudomonadati</taxon>
        <taxon>Pseudomonadota</taxon>
        <taxon>Gammaproteobacteria</taxon>
        <taxon>Alteromonadales</taxon>
        <taxon>Alteromonadaceae</taxon>
        <taxon>Alteromonas/Salinimonas group</taxon>
        <taxon>Alteromonas</taxon>
    </lineage>
</organism>
<evidence type="ECO:0000313" key="2">
    <source>
        <dbReference type="EMBL" id="KHT50788.1"/>
    </source>
</evidence>
<keyword evidence="3" id="KW-1185">Reference proteome</keyword>
<reference evidence="2 3" key="1">
    <citation type="submission" date="2014-12" db="EMBL/GenBank/DDBJ databases">
        <title>Genome sequencing of Alteromonas marina AD001.</title>
        <authorList>
            <person name="Adrian T.G.S."/>
            <person name="Chan K.G."/>
        </authorList>
    </citation>
    <scope>NUCLEOTIDE SEQUENCE [LARGE SCALE GENOMIC DNA]</scope>
    <source>
        <strain evidence="2 3">AD001</strain>
    </source>
</reference>
<accession>A0A0B3Y5J0</accession>
<protein>
    <submittedName>
        <fullName evidence="2">Uncharacterized protein</fullName>
    </submittedName>
</protein>
<evidence type="ECO:0000313" key="3">
    <source>
        <dbReference type="Proteomes" id="UP000031197"/>
    </source>
</evidence>
<dbReference type="OrthoDB" id="6388916at2"/>
<feature type="signal peptide" evidence="1">
    <location>
        <begin position="1"/>
        <end position="22"/>
    </location>
</feature>
<dbReference type="AlphaFoldDB" id="A0A0B3Y5J0"/>
<sequence length="136" mass="14850">MTLRRLLTLTLCLCMLLQNALALGLAAHTMQQARAFVGEDIELICTGKTMRYISISATEFEGEFVFVSPELLKAPAEHVDCTNGTLADLPQVDEPLHATLPLLSLVRYRALVARLAAKPFTDFAYAAPLSRAPPHA</sequence>
<proteinExistence type="predicted"/>
<gene>
    <name evidence="2" type="ORF">RJ41_13500</name>
</gene>
<comment type="caution">
    <text evidence="2">The sequence shown here is derived from an EMBL/GenBank/DDBJ whole genome shotgun (WGS) entry which is preliminary data.</text>
</comment>
<evidence type="ECO:0000256" key="1">
    <source>
        <dbReference type="SAM" id="SignalP"/>
    </source>
</evidence>
<dbReference type="RefSeq" id="WP_014951154.1">
    <property type="nucleotide sequence ID" value="NZ_JWLW01000023.1"/>
</dbReference>
<feature type="chain" id="PRO_5002083527" evidence="1">
    <location>
        <begin position="23"/>
        <end position="136"/>
    </location>
</feature>